<accession>A0ABR0ZKH2</accession>
<evidence type="ECO:0000256" key="4">
    <source>
        <dbReference type="ARBA" id="ARBA00025054"/>
    </source>
</evidence>
<keyword evidence="5" id="KW-0812">Transmembrane</keyword>
<gene>
    <name evidence="7" type="ORF">HHUSO_G13060</name>
</gene>
<sequence length="210" mass="24191">MQEGSRNIFREPEETKKKNLLLIYITIQENTMKGIHFLAGLLLLIIVQGSWQIPLQETGDKSRFLKMREAEPSDEARELSHVKRHSQGMFTNDYSKYLEEKLAQEFVEWLKNGKSKRSGEITKRHADGTYTSDVSAFLQDQAARDFVSWLKKGQGRRDVSLENSVAEELRKRHGDGSFTHDMTTVLDSIAAKEFLNWVMNSKTSEASEYQ</sequence>
<evidence type="ECO:0000256" key="5">
    <source>
        <dbReference type="SAM" id="Phobius"/>
    </source>
</evidence>
<feature type="transmembrane region" description="Helical" evidence="5">
    <location>
        <begin position="35"/>
        <end position="53"/>
    </location>
</feature>
<keyword evidence="5" id="KW-0472">Membrane</keyword>
<dbReference type="EMBL" id="JAHFZB010000010">
    <property type="protein sequence ID" value="KAK6485116.1"/>
    <property type="molecule type" value="Genomic_DNA"/>
</dbReference>
<dbReference type="InterPro" id="IPR000532">
    <property type="entry name" value="Glucagon_GIP_secretin_VIP"/>
</dbReference>
<organism evidence="7 8">
    <name type="scientific">Huso huso</name>
    <name type="common">Beluga</name>
    <name type="synonym">Acipenser huso</name>
    <dbReference type="NCBI Taxonomy" id="61971"/>
    <lineage>
        <taxon>Eukaryota</taxon>
        <taxon>Metazoa</taxon>
        <taxon>Chordata</taxon>
        <taxon>Craniata</taxon>
        <taxon>Vertebrata</taxon>
        <taxon>Euteleostomi</taxon>
        <taxon>Actinopterygii</taxon>
        <taxon>Chondrostei</taxon>
        <taxon>Acipenseriformes</taxon>
        <taxon>Acipenseridae</taxon>
        <taxon>Huso</taxon>
    </lineage>
</organism>
<evidence type="ECO:0000313" key="7">
    <source>
        <dbReference type="EMBL" id="KAK6485116.1"/>
    </source>
</evidence>
<reference evidence="7 8" key="1">
    <citation type="submission" date="2021-05" db="EMBL/GenBank/DDBJ databases">
        <authorList>
            <person name="Zahm M."/>
            <person name="Klopp C."/>
            <person name="Cabau C."/>
            <person name="Kuhl H."/>
            <person name="Suciu R."/>
            <person name="Ciorpac M."/>
            <person name="Holostenco D."/>
            <person name="Gessner J."/>
            <person name="Wuertz S."/>
            <person name="Hohne C."/>
            <person name="Stock M."/>
            <person name="Gislard M."/>
            <person name="Lluch J."/>
            <person name="Milhes M."/>
            <person name="Lampietro C."/>
            <person name="Lopez Roques C."/>
            <person name="Donnadieu C."/>
            <person name="Du K."/>
            <person name="Schartl M."/>
            <person name="Guiguen Y."/>
        </authorList>
    </citation>
    <scope>NUCLEOTIDE SEQUENCE [LARGE SCALE GENOMIC DNA]</scope>
    <source>
        <strain evidence="7">Hh-F2</strain>
        <tissue evidence="7">Blood</tissue>
    </source>
</reference>
<dbReference type="InterPro" id="IPR015550">
    <property type="entry name" value="Glucagon"/>
</dbReference>
<evidence type="ECO:0000313" key="8">
    <source>
        <dbReference type="Proteomes" id="UP001369086"/>
    </source>
</evidence>
<dbReference type="Gene3D" id="6.10.250.590">
    <property type="match status" value="3"/>
</dbReference>
<comment type="function">
    <text evidence="4">Glucagon plays a key role in glucose metabolism and homeostasis. Regulates blood glucose by increasing gluconeogenesis and decreasing glycolysis.</text>
</comment>
<keyword evidence="5" id="KW-1133">Transmembrane helix</keyword>
<dbReference type="PROSITE" id="PS00260">
    <property type="entry name" value="GLUCAGON"/>
    <property type="match status" value="1"/>
</dbReference>
<proteinExistence type="inferred from homology"/>
<dbReference type="PANTHER" id="PTHR11418">
    <property type="entry name" value="GLUCAGON"/>
    <property type="match status" value="1"/>
</dbReference>
<feature type="domain" description="Glucagon / GIP / secretin / VIP family" evidence="6">
    <location>
        <begin position="85"/>
        <end position="107"/>
    </location>
</feature>
<comment type="similarity">
    <text evidence="2">Belongs to the glucagon family.</text>
</comment>
<evidence type="ECO:0000256" key="1">
    <source>
        <dbReference type="ARBA" id="ARBA00004613"/>
    </source>
</evidence>
<evidence type="ECO:0000259" key="6">
    <source>
        <dbReference type="PROSITE" id="PS00260"/>
    </source>
</evidence>
<dbReference type="Proteomes" id="UP001369086">
    <property type="component" value="Unassembled WGS sequence"/>
</dbReference>
<dbReference type="Pfam" id="PF00123">
    <property type="entry name" value="Hormone_2"/>
    <property type="match status" value="1"/>
</dbReference>
<evidence type="ECO:0000256" key="2">
    <source>
        <dbReference type="ARBA" id="ARBA00008369"/>
    </source>
</evidence>
<comment type="caution">
    <text evidence="7">The sequence shown here is derived from an EMBL/GenBank/DDBJ whole genome shotgun (WGS) entry which is preliminary data.</text>
</comment>
<name>A0ABR0ZKH2_HUSHU</name>
<keyword evidence="8" id="KW-1185">Reference proteome</keyword>
<evidence type="ECO:0000256" key="3">
    <source>
        <dbReference type="ARBA" id="ARBA00022525"/>
    </source>
</evidence>
<dbReference type="PANTHER" id="PTHR11418:SF0">
    <property type="entry name" value="PRO-GLUCAGON"/>
    <property type="match status" value="1"/>
</dbReference>
<keyword evidence="3" id="KW-0964">Secreted</keyword>
<dbReference type="SMART" id="SM00070">
    <property type="entry name" value="GLUCA"/>
    <property type="match status" value="3"/>
</dbReference>
<comment type="subcellular location">
    <subcellularLocation>
        <location evidence="1">Secreted</location>
    </subcellularLocation>
</comment>
<protein>
    <submittedName>
        <fullName evidence="7">Glucagon-2-like</fullName>
    </submittedName>
</protein>